<comment type="caution">
    <text evidence="6">The sequence shown here is derived from an EMBL/GenBank/DDBJ whole genome shotgun (WGS) entry which is preliminary data.</text>
</comment>
<feature type="domain" description="Fatty acid hydroxylase" evidence="5">
    <location>
        <begin position="7"/>
        <end position="129"/>
    </location>
</feature>
<feature type="transmembrane region" description="Helical" evidence="4">
    <location>
        <begin position="76"/>
        <end position="97"/>
    </location>
</feature>
<protein>
    <submittedName>
        <fullName evidence="6">Sterol desaturase family protein</fullName>
    </submittedName>
</protein>
<dbReference type="GO" id="GO:0016119">
    <property type="term" value="P:carotene metabolic process"/>
    <property type="evidence" value="ECO:0007669"/>
    <property type="project" value="TreeGrafter"/>
</dbReference>
<dbReference type="Pfam" id="PF04116">
    <property type="entry name" value="FA_hydroxylase"/>
    <property type="match status" value="1"/>
</dbReference>
<evidence type="ECO:0000256" key="2">
    <source>
        <dbReference type="ARBA" id="ARBA00022746"/>
    </source>
</evidence>
<sequence length="152" mass="17844">MGFLIILATFIGMEGVAWFTHKYIMHGLLWVLHEDHHVKPDDDSIIEKNDSFFLVFAIPSMALFALWNFAGLHWALYVALGIALYGLAYFLVHDIFIHQRIGLFKRSNNLYLRAIRKAHKIHHKHLTRFNGECFGMLLVPFKYFKELRKLSQ</sequence>
<dbReference type="PANTHER" id="PTHR31899">
    <property type="entry name" value="BETA-CAROTENE 3-HYDROXYLASE 1, CHLOROPLASTIC"/>
    <property type="match status" value="1"/>
</dbReference>
<dbReference type="PANTHER" id="PTHR31899:SF9">
    <property type="entry name" value="BETA-CAROTENE 3-HYDROXYLASE 1, CHLOROPLASTIC"/>
    <property type="match status" value="1"/>
</dbReference>
<evidence type="ECO:0000313" key="7">
    <source>
        <dbReference type="Proteomes" id="UP000808337"/>
    </source>
</evidence>
<keyword evidence="3" id="KW-0560">Oxidoreductase</keyword>
<dbReference type="EMBL" id="JADKGY010000029">
    <property type="protein sequence ID" value="MBK9983991.1"/>
    <property type="molecule type" value="Genomic_DNA"/>
</dbReference>
<evidence type="ECO:0000256" key="4">
    <source>
        <dbReference type="SAM" id="Phobius"/>
    </source>
</evidence>
<evidence type="ECO:0000313" key="6">
    <source>
        <dbReference type="EMBL" id="MBK9983991.1"/>
    </source>
</evidence>
<keyword evidence="4" id="KW-0472">Membrane</keyword>
<organism evidence="6 7">
    <name type="scientific">Candidatus Opimibacter skivensis</name>
    <dbReference type="NCBI Taxonomy" id="2982028"/>
    <lineage>
        <taxon>Bacteria</taxon>
        <taxon>Pseudomonadati</taxon>
        <taxon>Bacteroidota</taxon>
        <taxon>Saprospiria</taxon>
        <taxon>Saprospirales</taxon>
        <taxon>Saprospiraceae</taxon>
        <taxon>Candidatus Opimibacter</taxon>
    </lineage>
</organism>
<dbReference type="GO" id="GO:0010291">
    <property type="term" value="F:beta-carotene 3-hydroxylase activity"/>
    <property type="evidence" value="ECO:0007669"/>
    <property type="project" value="TreeGrafter"/>
</dbReference>
<gene>
    <name evidence="6" type="ORF">IPP15_16755</name>
</gene>
<evidence type="ECO:0000256" key="1">
    <source>
        <dbReference type="ARBA" id="ARBA00009324"/>
    </source>
</evidence>
<proteinExistence type="inferred from homology"/>
<keyword evidence="2" id="KW-0125">Carotenoid biosynthesis</keyword>
<dbReference type="Proteomes" id="UP000808337">
    <property type="component" value="Unassembled WGS sequence"/>
</dbReference>
<feature type="transmembrane region" description="Helical" evidence="4">
    <location>
        <begin position="6"/>
        <end position="32"/>
    </location>
</feature>
<name>A0A9D7SXH1_9BACT</name>
<reference evidence="6 7" key="1">
    <citation type="submission" date="2020-10" db="EMBL/GenBank/DDBJ databases">
        <title>Connecting structure to function with the recovery of over 1000 high-quality activated sludge metagenome-assembled genomes encoding full-length rRNA genes using long-read sequencing.</title>
        <authorList>
            <person name="Singleton C.M."/>
            <person name="Petriglieri F."/>
            <person name="Kristensen J.M."/>
            <person name="Kirkegaard R.H."/>
            <person name="Michaelsen T.Y."/>
            <person name="Andersen M.H."/>
            <person name="Karst S.M."/>
            <person name="Dueholm M.S."/>
            <person name="Nielsen P.H."/>
            <person name="Albertsen M."/>
        </authorList>
    </citation>
    <scope>NUCLEOTIDE SEQUENCE [LARGE SCALE GENOMIC DNA]</scope>
    <source>
        <strain evidence="6">Ribe_18-Q3-R11-54_MAXAC.273</strain>
    </source>
</reference>
<dbReference type="InterPro" id="IPR006694">
    <property type="entry name" value="Fatty_acid_hydroxylase"/>
</dbReference>
<accession>A0A9D7SXH1</accession>
<feature type="transmembrane region" description="Helical" evidence="4">
    <location>
        <begin position="52"/>
        <end position="70"/>
    </location>
</feature>
<dbReference type="GO" id="GO:0016123">
    <property type="term" value="P:xanthophyll biosynthetic process"/>
    <property type="evidence" value="ECO:0007669"/>
    <property type="project" value="TreeGrafter"/>
</dbReference>
<comment type="similarity">
    <text evidence="1">Belongs to the sterol desaturase family.</text>
</comment>
<evidence type="ECO:0000256" key="3">
    <source>
        <dbReference type="ARBA" id="ARBA00023002"/>
    </source>
</evidence>
<dbReference type="GO" id="GO:0005506">
    <property type="term" value="F:iron ion binding"/>
    <property type="evidence" value="ECO:0007669"/>
    <property type="project" value="InterPro"/>
</dbReference>
<dbReference type="AlphaFoldDB" id="A0A9D7SXH1"/>
<keyword evidence="4" id="KW-0812">Transmembrane</keyword>
<evidence type="ECO:0000259" key="5">
    <source>
        <dbReference type="Pfam" id="PF04116"/>
    </source>
</evidence>
<keyword evidence="4" id="KW-1133">Transmembrane helix</keyword>
<dbReference type="InterPro" id="IPR045019">
    <property type="entry name" value="BETA-OHASE-like"/>
</dbReference>